<dbReference type="PANTHER" id="PTHR36571:SF1">
    <property type="entry name" value="PROTEIN YGIW"/>
    <property type="match status" value="1"/>
</dbReference>
<keyword evidence="4" id="KW-1185">Reference proteome</keyword>
<dbReference type="SUPFAM" id="SSF101756">
    <property type="entry name" value="Hypothetical protein YgiW"/>
    <property type="match status" value="1"/>
</dbReference>
<dbReference type="PANTHER" id="PTHR36571">
    <property type="entry name" value="PROTEIN YGIW"/>
    <property type="match status" value="1"/>
</dbReference>
<dbReference type="AlphaFoldDB" id="A0A4R1KC52"/>
<gene>
    <name evidence="3" type="ORF">C8D98_0563</name>
</gene>
<accession>A0A4R1KC52</accession>
<evidence type="ECO:0000256" key="2">
    <source>
        <dbReference type="SAM" id="SignalP"/>
    </source>
</evidence>
<sequence length="113" mass="12366">MKGRTLSIISLGILTAFSSAYATLPKYADVAAVIKKPVDDAPVVFQGYIIRKLDSSTFVFSDGTADIKIQVDREVYPDVKVDPMVRVEIRGEVEKDEIDEVEIDVGGMTVLGE</sequence>
<evidence type="ECO:0000313" key="4">
    <source>
        <dbReference type="Proteomes" id="UP000294614"/>
    </source>
</evidence>
<evidence type="ECO:0000256" key="1">
    <source>
        <dbReference type="ARBA" id="ARBA00022729"/>
    </source>
</evidence>
<dbReference type="InterPro" id="IPR005220">
    <property type="entry name" value="CarO-like"/>
</dbReference>
<feature type="chain" id="PRO_5020374384" evidence="2">
    <location>
        <begin position="23"/>
        <end position="113"/>
    </location>
</feature>
<protein>
    <submittedName>
        <fullName evidence="3">Uncharacterized protein (TIGR00156 family)</fullName>
    </submittedName>
</protein>
<feature type="signal peptide" evidence="2">
    <location>
        <begin position="1"/>
        <end position="22"/>
    </location>
</feature>
<dbReference type="OrthoDB" id="598245at2"/>
<keyword evidence="1 2" id="KW-0732">Signal</keyword>
<dbReference type="RefSeq" id="WP_132871810.1">
    <property type="nucleotide sequence ID" value="NZ_SMGG01000003.1"/>
</dbReference>
<reference evidence="3 4" key="1">
    <citation type="submission" date="2019-03" db="EMBL/GenBank/DDBJ databases">
        <title>Genomic Encyclopedia of Type Strains, Phase IV (KMG-IV): sequencing the most valuable type-strain genomes for metagenomic binning, comparative biology and taxonomic classification.</title>
        <authorList>
            <person name="Goeker M."/>
        </authorList>
    </citation>
    <scope>NUCLEOTIDE SEQUENCE [LARGE SCALE GENOMIC DNA]</scope>
    <source>
        <strain evidence="3 4">DSM 24984</strain>
    </source>
</reference>
<organism evidence="3 4">
    <name type="scientific">Seleniivibrio woodruffii</name>
    <dbReference type="NCBI Taxonomy" id="1078050"/>
    <lineage>
        <taxon>Bacteria</taxon>
        <taxon>Pseudomonadati</taxon>
        <taxon>Deferribacterota</taxon>
        <taxon>Deferribacteres</taxon>
        <taxon>Deferribacterales</taxon>
        <taxon>Geovibrionaceae</taxon>
        <taxon>Seleniivibrio</taxon>
    </lineage>
</organism>
<comment type="caution">
    <text evidence="3">The sequence shown here is derived from an EMBL/GenBank/DDBJ whole genome shotgun (WGS) entry which is preliminary data.</text>
</comment>
<evidence type="ECO:0000313" key="3">
    <source>
        <dbReference type="EMBL" id="TCK62054.1"/>
    </source>
</evidence>
<dbReference type="InterPro" id="IPR036700">
    <property type="entry name" value="BOBF_sf"/>
</dbReference>
<dbReference type="Proteomes" id="UP000294614">
    <property type="component" value="Unassembled WGS sequence"/>
</dbReference>
<dbReference type="NCBIfam" id="NF033674">
    <property type="entry name" value="stress_OB_fold"/>
    <property type="match status" value="1"/>
</dbReference>
<dbReference type="EMBL" id="SMGG01000003">
    <property type="protein sequence ID" value="TCK62054.1"/>
    <property type="molecule type" value="Genomic_DNA"/>
</dbReference>
<dbReference type="Gene3D" id="2.40.50.200">
    <property type="entry name" value="Bacterial OB-fold"/>
    <property type="match status" value="1"/>
</dbReference>
<dbReference type="Pfam" id="PF04076">
    <property type="entry name" value="BOF"/>
    <property type="match status" value="1"/>
</dbReference>
<name>A0A4R1KC52_9BACT</name>
<proteinExistence type="predicted"/>